<dbReference type="SFLD" id="SFLDS00019">
    <property type="entry name" value="Glutathione_Transferase_(cytos"/>
    <property type="match status" value="1"/>
</dbReference>
<proteinExistence type="predicted"/>
<protein>
    <submittedName>
        <fullName evidence="2">Thioredoxin-like protein</fullName>
    </submittedName>
</protein>
<dbReference type="Gene3D" id="1.20.1050.10">
    <property type="match status" value="1"/>
</dbReference>
<dbReference type="InterPro" id="IPR036282">
    <property type="entry name" value="Glutathione-S-Trfase_C_sf"/>
</dbReference>
<dbReference type="CDD" id="cd00570">
    <property type="entry name" value="GST_N_family"/>
    <property type="match status" value="1"/>
</dbReference>
<dbReference type="PROSITE" id="PS50404">
    <property type="entry name" value="GST_NTER"/>
    <property type="match status" value="1"/>
</dbReference>
<dbReference type="OrthoDB" id="202840at2759"/>
<dbReference type="InterPro" id="IPR036249">
    <property type="entry name" value="Thioredoxin-like_sf"/>
</dbReference>
<dbReference type="PANTHER" id="PTHR43968">
    <property type="match status" value="1"/>
</dbReference>
<dbReference type="RefSeq" id="XP_007770577.1">
    <property type="nucleotide sequence ID" value="XM_007772387.1"/>
</dbReference>
<gene>
    <name evidence="2" type="ORF">CONPUDRAFT_126566</name>
</gene>
<dbReference type="CDD" id="cd00299">
    <property type="entry name" value="GST_C_family"/>
    <property type="match status" value="1"/>
</dbReference>
<organism evidence="2 3">
    <name type="scientific">Coniophora puteana (strain RWD-64-598)</name>
    <name type="common">Brown rot fungus</name>
    <dbReference type="NCBI Taxonomy" id="741705"/>
    <lineage>
        <taxon>Eukaryota</taxon>
        <taxon>Fungi</taxon>
        <taxon>Dikarya</taxon>
        <taxon>Basidiomycota</taxon>
        <taxon>Agaricomycotina</taxon>
        <taxon>Agaricomycetes</taxon>
        <taxon>Agaricomycetidae</taxon>
        <taxon>Boletales</taxon>
        <taxon>Coniophorineae</taxon>
        <taxon>Coniophoraceae</taxon>
        <taxon>Coniophora</taxon>
    </lineage>
</organism>
<dbReference type="SUPFAM" id="SSF52833">
    <property type="entry name" value="Thioredoxin-like"/>
    <property type="match status" value="1"/>
</dbReference>
<sequence length="234" mass="25093">MPEQITHYGCKFSGYSHKTAIALEEAKAQYTHVEVDFTNKPDWLFNVNPAGKIPVIVYGGASAPADQPSPESVKLAESAVLLEFIADLYPGSGLMPSDPVQRAKVRFFHNTVDTVLIPALFTWLINSAPASTIVEALKKVQELLPDNGAFAIGDQFTIADASIAAIYVRIVLLAEKGLPGEEQATGVLQALSTPELAKVKAYGDRLTSRASVASSWDKETSVAYLAMVAKQGAK</sequence>
<dbReference type="Pfam" id="PF13409">
    <property type="entry name" value="GST_N_2"/>
    <property type="match status" value="1"/>
</dbReference>
<feature type="non-terminal residue" evidence="2">
    <location>
        <position position="1"/>
    </location>
</feature>
<dbReference type="GeneID" id="19199989"/>
<keyword evidence="3" id="KW-1185">Reference proteome</keyword>
<dbReference type="InterPro" id="IPR050983">
    <property type="entry name" value="GST_Omega/HSP26"/>
</dbReference>
<dbReference type="EMBL" id="JH711581">
    <property type="protein sequence ID" value="EIW78785.1"/>
    <property type="molecule type" value="Genomic_DNA"/>
</dbReference>
<dbReference type="AlphaFoldDB" id="A0A5M3MJI2"/>
<dbReference type="Gene3D" id="3.40.30.10">
    <property type="entry name" value="Glutaredoxin"/>
    <property type="match status" value="1"/>
</dbReference>
<name>A0A5M3MJI2_CONPW</name>
<evidence type="ECO:0000313" key="2">
    <source>
        <dbReference type="EMBL" id="EIW78785.1"/>
    </source>
</evidence>
<dbReference type="InterPro" id="IPR040079">
    <property type="entry name" value="Glutathione_S-Trfase"/>
</dbReference>
<dbReference type="SUPFAM" id="SSF47616">
    <property type="entry name" value="GST C-terminal domain-like"/>
    <property type="match status" value="1"/>
</dbReference>
<reference evidence="3" key="1">
    <citation type="journal article" date="2012" name="Science">
        <title>The Paleozoic origin of enzymatic lignin decomposition reconstructed from 31 fungal genomes.</title>
        <authorList>
            <person name="Floudas D."/>
            <person name="Binder M."/>
            <person name="Riley R."/>
            <person name="Barry K."/>
            <person name="Blanchette R.A."/>
            <person name="Henrissat B."/>
            <person name="Martinez A.T."/>
            <person name="Otillar R."/>
            <person name="Spatafora J.W."/>
            <person name="Yadav J.S."/>
            <person name="Aerts A."/>
            <person name="Benoit I."/>
            <person name="Boyd A."/>
            <person name="Carlson A."/>
            <person name="Copeland A."/>
            <person name="Coutinho P.M."/>
            <person name="de Vries R.P."/>
            <person name="Ferreira P."/>
            <person name="Findley K."/>
            <person name="Foster B."/>
            <person name="Gaskell J."/>
            <person name="Glotzer D."/>
            <person name="Gorecki P."/>
            <person name="Heitman J."/>
            <person name="Hesse C."/>
            <person name="Hori C."/>
            <person name="Igarashi K."/>
            <person name="Jurgens J.A."/>
            <person name="Kallen N."/>
            <person name="Kersten P."/>
            <person name="Kohler A."/>
            <person name="Kuees U."/>
            <person name="Kumar T.K.A."/>
            <person name="Kuo A."/>
            <person name="LaButti K."/>
            <person name="Larrondo L.F."/>
            <person name="Lindquist E."/>
            <person name="Ling A."/>
            <person name="Lombard V."/>
            <person name="Lucas S."/>
            <person name="Lundell T."/>
            <person name="Martin R."/>
            <person name="McLaughlin D.J."/>
            <person name="Morgenstern I."/>
            <person name="Morin E."/>
            <person name="Murat C."/>
            <person name="Nagy L.G."/>
            <person name="Nolan M."/>
            <person name="Ohm R.A."/>
            <person name="Patyshakuliyeva A."/>
            <person name="Rokas A."/>
            <person name="Ruiz-Duenas F.J."/>
            <person name="Sabat G."/>
            <person name="Salamov A."/>
            <person name="Samejima M."/>
            <person name="Schmutz J."/>
            <person name="Slot J.C."/>
            <person name="St John F."/>
            <person name="Stenlid J."/>
            <person name="Sun H."/>
            <person name="Sun S."/>
            <person name="Syed K."/>
            <person name="Tsang A."/>
            <person name="Wiebenga A."/>
            <person name="Young D."/>
            <person name="Pisabarro A."/>
            <person name="Eastwood D.C."/>
            <person name="Martin F."/>
            <person name="Cullen D."/>
            <person name="Grigoriev I.V."/>
            <person name="Hibbett D.S."/>
        </authorList>
    </citation>
    <scope>NUCLEOTIDE SEQUENCE [LARGE SCALE GENOMIC DNA]</scope>
    <source>
        <strain evidence="3">RWD-64-598 SS2</strain>
    </source>
</reference>
<dbReference type="KEGG" id="cput:CONPUDRAFT_126566"/>
<dbReference type="GO" id="GO:0005737">
    <property type="term" value="C:cytoplasm"/>
    <property type="evidence" value="ECO:0007669"/>
    <property type="project" value="TreeGrafter"/>
</dbReference>
<evidence type="ECO:0000259" key="1">
    <source>
        <dbReference type="PROSITE" id="PS50404"/>
    </source>
</evidence>
<dbReference type="SFLD" id="SFLDG00358">
    <property type="entry name" value="Main_(cytGST)"/>
    <property type="match status" value="1"/>
</dbReference>
<dbReference type="InterPro" id="IPR004045">
    <property type="entry name" value="Glutathione_S-Trfase_N"/>
</dbReference>
<comment type="caution">
    <text evidence="2">The sequence shown here is derived from an EMBL/GenBank/DDBJ whole genome shotgun (WGS) entry which is preliminary data.</text>
</comment>
<dbReference type="PANTHER" id="PTHR43968:SF6">
    <property type="entry name" value="GLUTATHIONE S-TRANSFERASE OMEGA"/>
    <property type="match status" value="1"/>
</dbReference>
<accession>A0A5M3MJI2</accession>
<dbReference type="Proteomes" id="UP000053558">
    <property type="component" value="Unassembled WGS sequence"/>
</dbReference>
<evidence type="ECO:0000313" key="3">
    <source>
        <dbReference type="Proteomes" id="UP000053558"/>
    </source>
</evidence>
<feature type="domain" description="GST N-terminal" evidence="1">
    <location>
        <begin position="3"/>
        <end position="93"/>
    </location>
</feature>